<dbReference type="PROSITE" id="PS00321">
    <property type="entry name" value="RECA_1"/>
    <property type="match status" value="1"/>
</dbReference>
<dbReference type="HOGENOM" id="CLU_1084727_0_0_7"/>
<dbReference type="STRING" id="207559.Dde_2679"/>
<dbReference type="KEGG" id="dde:Dde_2679"/>
<sequence length="256" mass="27412">MKQRGDAVLVLGCGSMVREVGSRLGACGADVRLVEDEGAAVEVLLGAQPCLVVLDFTSAAGQALRFYAALRTVSVSTVRTELPVAALMPESGTGAGEQVERAAPEGFVCVLQVPLTAAQLQDLCALYERISGGQQPPAACEPADDCMVMSAVQIAEDFGLEPEDVTTLYRRMMITLPQELDKGYRAVTEGRLADVAGIAHSMAGSFLDMVSYGPAQVARRIERQARSGGTADLEDLWCELDRQCRCVMRVISRRLE</sequence>
<reference evidence="2 3" key="1">
    <citation type="journal article" date="2011" name="J. Bacteriol.">
        <title>Complete genome sequence and updated annotation of Desulfovibrio alaskensis G20.</title>
        <authorList>
            <person name="Hauser L.J."/>
            <person name="Land M.L."/>
            <person name="Brown S.D."/>
            <person name="Larimer F."/>
            <person name="Keller K.L."/>
            <person name="Rapp-Giles B.J."/>
            <person name="Price M.N."/>
            <person name="Lin M."/>
            <person name="Bruce D.C."/>
            <person name="Detter J.C."/>
            <person name="Tapia R."/>
            <person name="Han C.S."/>
            <person name="Goodwin L.A."/>
            <person name="Cheng J.F."/>
            <person name="Pitluck S."/>
            <person name="Copeland A."/>
            <person name="Lucas S."/>
            <person name="Nolan M."/>
            <person name="Lapidus A.L."/>
            <person name="Palumbo A.V."/>
            <person name="Wall J.D."/>
        </authorList>
    </citation>
    <scope>NUCLEOTIDE SEQUENCE [LARGE SCALE GENOMIC DNA]</scope>
    <source>
        <strain evidence="3">ATCC BAA 1058 / DSM 17464 / G20</strain>
    </source>
</reference>
<proteinExistence type="predicted"/>
<dbReference type="InterPro" id="IPR020584">
    <property type="entry name" value="DNA_recomb/repair_RecA_CS"/>
</dbReference>
<dbReference type="GO" id="GO:0006259">
    <property type="term" value="P:DNA metabolic process"/>
    <property type="evidence" value="ECO:0007669"/>
    <property type="project" value="InterPro"/>
</dbReference>
<evidence type="ECO:0008006" key="4">
    <source>
        <dbReference type="Google" id="ProtNLM"/>
    </source>
</evidence>
<gene>
    <name evidence="2" type="ordered locus">Dde_2679</name>
</gene>
<dbReference type="AlphaFoldDB" id="Q30XX1"/>
<dbReference type="InterPro" id="IPR036641">
    <property type="entry name" value="HPT_dom_sf"/>
</dbReference>
<evidence type="ECO:0000313" key="2">
    <source>
        <dbReference type="EMBL" id="ABB39475.1"/>
    </source>
</evidence>
<name>Q30XX1_OLEA2</name>
<keyword evidence="1" id="KW-0238">DNA-binding</keyword>
<organism evidence="2 3">
    <name type="scientific">Oleidesulfovibrio alaskensis (strain ATCC BAA-1058 / DSM 17464 / G20)</name>
    <name type="common">Desulfovibrio alaskensis</name>
    <dbReference type="NCBI Taxonomy" id="207559"/>
    <lineage>
        <taxon>Bacteria</taxon>
        <taxon>Pseudomonadati</taxon>
        <taxon>Thermodesulfobacteriota</taxon>
        <taxon>Desulfovibrionia</taxon>
        <taxon>Desulfovibrionales</taxon>
        <taxon>Desulfovibrionaceae</taxon>
        <taxon>Oleidesulfovibrio</taxon>
    </lineage>
</organism>
<dbReference type="RefSeq" id="WP_011368506.1">
    <property type="nucleotide sequence ID" value="NC_007519.1"/>
</dbReference>
<dbReference type="GO" id="GO:0008094">
    <property type="term" value="F:ATP-dependent activity, acting on DNA"/>
    <property type="evidence" value="ECO:0007669"/>
    <property type="project" value="InterPro"/>
</dbReference>
<dbReference type="GO" id="GO:0000160">
    <property type="term" value="P:phosphorelay signal transduction system"/>
    <property type="evidence" value="ECO:0007669"/>
    <property type="project" value="InterPro"/>
</dbReference>
<accession>Q30XX1</accession>
<keyword evidence="3" id="KW-1185">Reference proteome</keyword>
<dbReference type="Gene3D" id="1.20.120.160">
    <property type="entry name" value="HPT domain"/>
    <property type="match status" value="1"/>
</dbReference>
<dbReference type="EMBL" id="CP000112">
    <property type="protein sequence ID" value="ABB39475.1"/>
    <property type="molecule type" value="Genomic_DNA"/>
</dbReference>
<dbReference type="SUPFAM" id="SSF47226">
    <property type="entry name" value="Histidine-containing phosphotransfer domain, HPT domain"/>
    <property type="match status" value="1"/>
</dbReference>
<dbReference type="Proteomes" id="UP000002710">
    <property type="component" value="Chromosome"/>
</dbReference>
<evidence type="ECO:0000256" key="1">
    <source>
        <dbReference type="ARBA" id="ARBA00023125"/>
    </source>
</evidence>
<dbReference type="GO" id="GO:0005524">
    <property type="term" value="F:ATP binding"/>
    <property type="evidence" value="ECO:0007669"/>
    <property type="project" value="InterPro"/>
</dbReference>
<evidence type="ECO:0000313" key="3">
    <source>
        <dbReference type="Proteomes" id="UP000002710"/>
    </source>
</evidence>
<dbReference type="GO" id="GO:0003677">
    <property type="term" value="F:DNA binding"/>
    <property type="evidence" value="ECO:0007669"/>
    <property type="project" value="UniProtKB-KW"/>
</dbReference>
<protein>
    <recommendedName>
        <fullName evidence="4">HPt domain-containing protein</fullName>
    </recommendedName>
</protein>